<keyword evidence="2" id="KW-0812">Transmembrane</keyword>
<feature type="domain" description="Protein kinase" evidence="3">
    <location>
        <begin position="1148"/>
        <end position="1470"/>
    </location>
</feature>
<evidence type="ECO:0000256" key="2">
    <source>
        <dbReference type="SAM" id="Phobius"/>
    </source>
</evidence>
<feature type="compositionally biased region" description="Polar residues" evidence="1">
    <location>
        <begin position="1355"/>
        <end position="1373"/>
    </location>
</feature>
<dbReference type="PANTHER" id="PTHR48007:SF4">
    <property type="entry name" value="LEUCINE-RICH REPEAT RECEPTOR-LIKE PROTEIN KINASE PXC1"/>
    <property type="match status" value="1"/>
</dbReference>
<feature type="compositionally biased region" description="Basic and acidic residues" evidence="1">
    <location>
        <begin position="1382"/>
        <end position="1392"/>
    </location>
</feature>
<dbReference type="InterPro" id="IPR046959">
    <property type="entry name" value="PRK1-6/SRF4-like"/>
</dbReference>
<protein>
    <recommendedName>
        <fullName evidence="3">Protein kinase domain-containing protein</fullName>
    </recommendedName>
</protein>
<dbReference type="Pfam" id="PF07714">
    <property type="entry name" value="PK_Tyr_Ser-Thr"/>
    <property type="match status" value="1"/>
</dbReference>
<dbReference type="Gene3D" id="1.10.510.10">
    <property type="entry name" value="Transferase(Phosphotransferase) domain 1"/>
    <property type="match status" value="1"/>
</dbReference>
<sequence length="1483" mass="162378">MPIITTQLKLEGVAVSISDCEMRLSTGPLFDFGTLDDRTNQLNVDCVATLSDCTLQNITTSNQIPVIDSHQRMIQKVVNCRISSSFGNIWGAISCGLDTPESFFGMNCSFSNIQPSSLLSAPHSLPTNTNSIFESQIRQESTCDELILISCRFSHIEGTEALIHLNTTRSSSSRTVTLTDCSFHECGCSDGSPSTLLLCGAGSVCLFDVSFVKCGGLNGSSIIVIENSFVDSTSSLLFVDSGSSELYLTDLVNPEELGLIGDTDSPSPSPFLSAILRTHLNRKPNLPLDIIMVTTLDESSPDFFTLIFHSDQLKSIFIDVELGGIETQSLFFDQYGNGILECFYRPYGPYGSLECYQLIATGQITSEYEIQFEPPDFCAPTMPIPVIVISVEAVDAYNPDYFMLEFYSPKLQNIVFEVFIVGYEFQAVGLDSWGYGQAKCYYRPYGPYESEAYLEMKPEGNILTQYDIQFDPPYVRAPIQQTPVPIIRMYISNTFTHNSSVEIAFYFSQGSGSQYTVTLVNTANQSDTWTTFFDFMYSSEARVLTMIYPVESGMVGLKWGGTYEFKEIIDESHDPQDTEAQGSITIPPEPARIEGIVSRSFSDKTVLTLTGRLFETDFEFSLSPIASSTSSRNAVYYPFTAVVSDSNTATCTIPAVDVSTVSTAPPVAFGAEYSIAASILVDSGLRHTISAPVSASSIVPQMKENGKECTLLVTGSGFIEDEHFVLGLTESSESNADPVTLKFDVVMRSSTEGESSPIELGKEDSLNFDTTYTIVKLHLSSDSSLTARTPLTLATPSEPSRTTNVFHVDGGVVTESNPCGTITSPCQTVDRALQIIKSALFIDMSILVTRSPVLSQSFEMQSGMTLILKKAGEFTETVKIPSTSVSSSPLLILTDGRFKLDHLSFTIENTSPSLCLFSTTNTEVELENVHMTGPTLPPTSTINEEIENLCSWETGLIKAKGGVISASECHFSQMRQGVFSVNGSNVTLSFCKLTANSPPPSVYPSLQWNIRCVGSGEVSLEIENNETSQQESHWISTSECAVTVNGQKSLSPFVYPTLSVSDCSVSQNKSKDPLVIRIVGTKLIPCGLSFEIFESTDSKSNSKTNTATPHRISLSDPSVSSSSETEALISVLESSTKLEKSSRWDGRLIFGDEQATQSFTVKISAKEKMTLATGKIVPWLVPLLVSLVVLALLAIIIVVVVLRRRKQKKEKEEEMQDGEVPLEDEKMEVIVTDHKIDTNPDNSIVSYPNEQETAVDLIPDSFNDEEEYIEAIVCMDGVKLILAKRSDTLYNRLHSQNRQEVIKRGIQKQIASGLTTISQKASDAAILKALSSHNILLDESGRVCFKTNTDIVKPSNHQSQVHDASLPQNQVEGDQNEGNEQEPPKNDRKEDPATEFFSLGLILWEIETGSVPYGEQDGANAVRQISAGVPPDLSIVRNTEMKELIEMCLAINPKDRPQLGDIASALNEIEDTPVNQPKESIES</sequence>
<keyword evidence="2" id="KW-0472">Membrane</keyword>
<dbReference type="EMBL" id="JARBJD010000008">
    <property type="protein sequence ID" value="KAK2963055.1"/>
    <property type="molecule type" value="Genomic_DNA"/>
</dbReference>
<dbReference type="InterPro" id="IPR011009">
    <property type="entry name" value="Kinase-like_dom_sf"/>
</dbReference>
<dbReference type="InterPro" id="IPR001245">
    <property type="entry name" value="Ser-Thr/Tyr_kinase_cat_dom"/>
</dbReference>
<organism evidence="4 5">
    <name type="scientific">Blattamonas nauphoetae</name>
    <dbReference type="NCBI Taxonomy" id="2049346"/>
    <lineage>
        <taxon>Eukaryota</taxon>
        <taxon>Metamonada</taxon>
        <taxon>Preaxostyla</taxon>
        <taxon>Oxymonadida</taxon>
        <taxon>Blattamonas</taxon>
    </lineage>
</organism>
<dbReference type="InterPro" id="IPR000719">
    <property type="entry name" value="Prot_kinase_dom"/>
</dbReference>
<gene>
    <name evidence="4" type="ORF">BLNAU_2078</name>
</gene>
<proteinExistence type="predicted"/>
<feature type="region of interest" description="Disordered" evidence="1">
    <location>
        <begin position="1098"/>
        <end position="1120"/>
    </location>
</feature>
<feature type="region of interest" description="Disordered" evidence="1">
    <location>
        <begin position="1355"/>
        <end position="1392"/>
    </location>
</feature>
<accession>A0ABQ9YH14</accession>
<evidence type="ECO:0000313" key="4">
    <source>
        <dbReference type="EMBL" id="KAK2963055.1"/>
    </source>
</evidence>
<keyword evidence="5" id="KW-1185">Reference proteome</keyword>
<dbReference type="Proteomes" id="UP001281761">
    <property type="component" value="Unassembled WGS sequence"/>
</dbReference>
<evidence type="ECO:0000313" key="5">
    <source>
        <dbReference type="Proteomes" id="UP001281761"/>
    </source>
</evidence>
<feature type="transmembrane region" description="Helical" evidence="2">
    <location>
        <begin position="1179"/>
        <end position="1202"/>
    </location>
</feature>
<dbReference type="PROSITE" id="PS50011">
    <property type="entry name" value="PROTEIN_KINASE_DOM"/>
    <property type="match status" value="1"/>
</dbReference>
<evidence type="ECO:0000259" key="3">
    <source>
        <dbReference type="PROSITE" id="PS50011"/>
    </source>
</evidence>
<dbReference type="SUPFAM" id="SSF56112">
    <property type="entry name" value="Protein kinase-like (PK-like)"/>
    <property type="match status" value="1"/>
</dbReference>
<name>A0ABQ9YH14_9EUKA</name>
<evidence type="ECO:0000256" key="1">
    <source>
        <dbReference type="SAM" id="MobiDB-lite"/>
    </source>
</evidence>
<keyword evidence="2" id="KW-1133">Transmembrane helix</keyword>
<comment type="caution">
    <text evidence="4">The sequence shown here is derived from an EMBL/GenBank/DDBJ whole genome shotgun (WGS) entry which is preliminary data.</text>
</comment>
<dbReference type="PANTHER" id="PTHR48007">
    <property type="entry name" value="LEUCINE-RICH REPEAT RECEPTOR-LIKE PROTEIN KINASE PXC1"/>
    <property type="match status" value="1"/>
</dbReference>
<reference evidence="4 5" key="1">
    <citation type="journal article" date="2022" name="bioRxiv">
        <title>Genomics of Preaxostyla Flagellates Illuminates Evolutionary Transitions and the Path Towards Mitochondrial Loss.</title>
        <authorList>
            <person name="Novak L.V.F."/>
            <person name="Treitli S.C."/>
            <person name="Pyrih J."/>
            <person name="Halakuc P."/>
            <person name="Pipaliya S.V."/>
            <person name="Vacek V."/>
            <person name="Brzon O."/>
            <person name="Soukal P."/>
            <person name="Eme L."/>
            <person name="Dacks J.B."/>
            <person name="Karnkowska A."/>
            <person name="Elias M."/>
            <person name="Hampl V."/>
        </authorList>
    </citation>
    <scope>NUCLEOTIDE SEQUENCE [LARGE SCALE GENOMIC DNA]</scope>
    <source>
        <strain evidence="4">NAU3</strain>
        <tissue evidence="4">Gut</tissue>
    </source>
</reference>